<comment type="caution">
    <text evidence="3">The sequence shown here is derived from an EMBL/GenBank/DDBJ whole genome shotgun (WGS) entry which is preliminary data.</text>
</comment>
<evidence type="ECO:0000256" key="1">
    <source>
        <dbReference type="SAM" id="MobiDB-lite"/>
    </source>
</evidence>
<reference evidence="3" key="1">
    <citation type="submission" date="2022-03" db="EMBL/GenBank/DDBJ databases">
        <title>A functionally conserved STORR gene fusion in Papaver species that diverged 16.8 million years ago.</title>
        <authorList>
            <person name="Catania T."/>
        </authorList>
    </citation>
    <scope>NUCLEOTIDE SEQUENCE</scope>
    <source>
        <strain evidence="3">S-191538</strain>
    </source>
</reference>
<dbReference type="EMBL" id="JAJJMA010093148">
    <property type="protein sequence ID" value="MCL7029694.1"/>
    <property type="molecule type" value="Genomic_DNA"/>
</dbReference>
<feature type="chain" id="PRO_5041439941" evidence="2">
    <location>
        <begin position="27"/>
        <end position="98"/>
    </location>
</feature>
<evidence type="ECO:0000313" key="3">
    <source>
        <dbReference type="EMBL" id="MCL7029694.1"/>
    </source>
</evidence>
<keyword evidence="4" id="KW-1185">Reference proteome</keyword>
<accession>A0AA41RZ14</accession>
<keyword evidence="2" id="KW-0732">Signal</keyword>
<evidence type="ECO:0000256" key="2">
    <source>
        <dbReference type="SAM" id="SignalP"/>
    </source>
</evidence>
<name>A0AA41RZ14_PAPNU</name>
<organism evidence="3 4">
    <name type="scientific">Papaver nudicaule</name>
    <name type="common">Iceland poppy</name>
    <dbReference type="NCBI Taxonomy" id="74823"/>
    <lineage>
        <taxon>Eukaryota</taxon>
        <taxon>Viridiplantae</taxon>
        <taxon>Streptophyta</taxon>
        <taxon>Embryophyta</taxon>
        <taxon>Tracheophyta</taxon>
        <taxon>Spermatophyta</taxon>
        <taxon>Magnoliopsida</taxon>
        <taxon>Ranunculales</taxon>
        <taxon>Papaveraceae</taxon>
        <taxon>Papaveroideae</taxon>
        <taxon>Papaver</taxon>
    </lineage>
</organism>
<gene>
    <name evidence="3" type="ORF">MKW94_001349</name>
</gene>
<feature type="signal peptide" evidence="2">
    <location>
        <begin position="1"/>
        <end position="26"/>
    </location>
</feature>
<sequence length="98" mass="10766">MESLNRRKTQPAISVFLSLFICLNLSVTTNSGKKASPPTPLPNDNELIHSHVRRLRPRQISPPTPLPNPHASKPFDVPPPPPPPTQADDDVLTHNVLS</sequence>
<feature type="region of interest" description="Disordered" evidence="1">
    <location>
        <begin position="29"/>
        <end position="98"/>
    </location>
</feature>
<evidence type="ECO:0000313" key="4">
    <source>
        <dbReference type="Proteomes" id="UP001177140"/>
    </source>
</evidence>
<feature type="compositionally biased region" description="Pro residues" evidence="1">
    <location>
        <begin position="76"/>
        <end position="85"/>
    </location>
</feature>
<dbReference type="AlphaFoldDB" id="A0AA41RZ14"/>
<proteinExistence type="predicted"/>
<protein>
    <submittedName>
        <fullName evidence="3">Uncharacterized protein</fullName>
    </submittedName>
</protein>
<dbReference type="Proteomes" id="UP001177140">
    <property type="component" value="Unassembled WGS sequence"/>
</dbReference>